<dbReference type="InterPro" id="IPR036895">
    <property type="entry name" value="Uracil-DNA_glycosylase-like_sf"/>
</dbReference>
<dbReference type="RefSeq" id="WP_369704839.1">
    <property type="nucleotide sequence ID" value="NZ_JBGEWD010000011.1"/>
</dbReference>
<dbReference type="Proteomes" id="UP001564657">
    <property type="component" value="Unassembled WGS sequence"/>
</dbReference>
<accession>A0ABV4BQ85</accession>
<evidence type="ECO:0000313" key="1">
    <source>
        <dbReference type="EMBL" id="MEY8000947.1"/>
    </source>
</evidence>
<keyword evidence="2" id="KW-1185">Reference proteome</keyword>
<reference evidence="1 2" key="1">
    <citation type="submission" date="2024-08" db="EMBL/GenBank/DDBJ databases">
        <title>Clostridium lapicellarii sp. nov., and Clostridium renhuaiense sp. nov., two species isolated from the mud in a fermentation cellar used for producing sauce-flavour Chinese liquors.</title>
        <authorList>
            <person name="Yang F."/>
            <person name="Wang H."/>
            <person name="Chen L.Q."/>
            <person name="Zhou N."/>
            <person name="Lu J.J."/>
            <person name="Pu X.X."/>
            <person name="Wan B."/>
            <person name="Wang L."/>
            <person name="Liu S.J."/>
        </authorList>
    </citation>
    <scope>NUCLEOTIDE SEQUENCE [LARGE SCALE GENOMIC DNA]</scope>
    <source>
        <strain evidence="1 2">MT-5</strain>
    </source>
</reference>
<comment type="caution">
    <text evidence="1">The sequence shown here is derived from an EMBL/GenBank/DDBJ whole genome shotgun (WGS) entry which is preliminary data.</text>
</comment>
<protein>
    <submittedName>
        <fullName evidence="1">Uncharacterized protein</fullName>
    </submittedName>
</protein>
<proteinExistence type="predicted"/>
<dbReference type="Gene3D" id="3.40.470.10">
    <property type="entry name" value="Uracil-DNA glycosylase-like domain"/>
    <property type="match status" value="1"/>
</dbReference>
<organism evidence="1 2">
    <name type="scientific">Clostridium moutaii</name>
    <dbReference type="NCBI Taxonomy" id="3240932"/>
    <lineage>
        <taxon>Bacteria</taxon>
        <taxon>Bacillati</taxon>
        <taxon>Bacillota</taxon>
        <taxon>Clostridia</taxon>
        <taxon>Eubacteriales</taxon>
        <taxon>Clostridiaceae</taxon>
        <taxon>Clostridium</taxon>
    </lineage>
</organism>
<dbReference type="EMBL" id="JBGEWD010000011">
    <property type="protein sequence ID" value="MEY8000947.1"/>
    <property type="molecule type" value="Genomic_DNA"/>
</dbReference>
<evidence type="ECO:0000313" key="2">
    <source>
        <dbReference type="Proteomes" id="UP001564657"/>
    </source>
</evidence>
<name>A0ABV4BQ85_9CLOT</name>
<sequence length="89" mass="10444">MTDYRIQIQVDGETIETLQDILPQGSELNILFVGKVPTPFSVKEGHYFQGRQGKMFWNKLQKYTGSCNYPLSYKTLFYQNEYPHINCRS</sequence>
<gene>
    <name evidence="1" type="ORF">AB8U03_12220</name>
</gene>